<evidence type="ECO:0000313" key="2">
    <source>
        <dbReference type="Proteomes" id="UP000310326"/>
    </source>
</evidence>
<dbReference type="Proteomes" id="UP000310326">
    <property type="component" value="Segment"/>
</dbReference>
<name>A0A482MHH8_9CAUD</name>
<organism evidence="1 2">
    <name type="scientific">Nodularia phage vB_NspS-kac65v161</name>
    <dbReference type="NCBI Taxonomy" id="2557580"/>
    <lineage>
        <taxon>Viruses</taxon>
        <taxon>Duplodnaviria</taxon>
        <taxon>Heunggongvirae</taxon>
        <taxon>Uroviricota</taxon>
        <taxon>Caudoviricetes</taxon>
        <taxon>Ravarandavirus</taxon>
        <taxon>Ravarandavirus kac65v151</taxon>
    </lineage>
</organism>
<dbReference type="EMBL" id="MK605243">
    <property type="protein sequence ID" value="QBQ73254.1"/>
    <property type="molecule type" value="Genomic_DNA"/>
</dbReference>
<reference evidence="1 2" key="1">
    <citation type="submission" date="2019-03" db="EMBL/GenBank/DDBJ databases">
        <title>Diversity and diversification of Nodularia spumigena cyanophages in the Baltic Sea.</title>
        <authorList>
            <person name="Sulcius S."/>
            <person name="Holmfeldt K."/>
            <person name="Simoliunas E."/>
        </authorList>
    </citation>
    <scope>NUCLEOTIDE SEQUENCE [LARGE SCALE GENOMIC DNA]</scope>
</reference>
<proteinExistence type="predicted"/>
<sequence>MNEYVKEFLEECHADGEPLSKIPFLL</sequence>
<protein>
    <submittedName>
        <fullName evidence="1">Uncharacterized protein</fullName>
    </submittedName>
</protein>
<evidence type="ECO:0000313" key="1">
    <source>
        <dbReference type="EMBL" id="QBQ73254.1"/>
    </source>
</evidence>
<accession>A0A482MHH8</accession>
<gene>
    <name evidence="1" type="ORF">kac65v161_gp016</name>
</gene>